<evidence type="ECO:0008006" key="3">
    <source>
        <dbReference type="Google" id="ProtNLM"/>
    </source>
</evidence>
<dbReference type="SUPFAM" id="SSF51735">
    <property type="entry name" value="NAD(P)-binding Rossmann-fold domains"/>
    <property type="match status" value="1"/>
</dbReference>
<keyword evidence="2" id="KW-1185">Reference proteome</keyword>
<accession>A0A1H8QBH0</accession>
<sequence>MSAFVGDGTNRWPAVHRLDAAVLYRLVVESAPAGAPLHTVAEEGVPFRDIADAIGRRLRLPVVSLTAAEASEHFVGFLAPLVSLGSPASSALTRERLGWAPAHPTLIADIEDGHYFEG</sequence>
<gene>
    <name evidence="1" type="ORF">SAMN04489732_101277</name>
</gene>
<dbReference type="STRING" id="394193.SAMN04489732_101277"/>
<protein>
    <recommendedName>
        <fullName evidence="3">NAD dependent epimerase/dehydratase family protein</fullName>
    </recommendedName>
</protein>
<organism evidence="1 2">
    <name type="scientific">Amycolatopsis saalfeldensis</name>
    <dbReference type="NCBI Taxonomy" id="394193"/>
    <lineage>
        <taxon>Bacteria</taxon>
        <taxon>Bacillati</taxon>
        <taxon>Actinomycetota</taxon>
        <taxon>Actinomycetes</taxon>
        <taxon>Pseudonocardiales</taxon>
        <taxon>Pseudonocardiaceae</taxon>
        <taxon>Amycolatopsis</taxon>
    </lineage>
</organism>
<dbReference type="Proteomes" id="UP000198582">
    <property type="component" value="Unassembled WGS sequence"/>
</dbReference>
<dbReference type="Gene3D" id="3.40.50.720">
    <property type="entry name" value="NAD(P)-binding Rossmann-like Domain"/>
    <property type="match status" value="1"/>
</dbReference>
<dbReference type="InterPro" id="IPR051783">
    <property type="entry name" value="NAD(P)-dependent_oxidoreduct"/>
</dbReference>
<dbReference type="EMBL" id="FOEF01000001">
    <property type="protein sequence ID" value="SEO51267.1"/>
    <property type="molecule type" value="Genomic_DNA"/>
</dbReference>
<proteinExistence type="predicted"/>
<dbReference type="PANTHER" id="PTHR48079:SF6">
    <property type="entry name" value="NAD(P)-BINDING DOMAIN-CONTAINING PROTEIN-RELATED"/>
    <property type="match status" value="1"/>
</dbReference>
<dbReference type="PANTHER" id="PTHR48079">
    <property type="entry name" value="PROTEIN YEEZ"/>
    <property type="match status" value="1"/>
</dbReference>
<dbReference type="GO" id="GO:0005737">
    <property type="term" value="C:cytoplasm"/>
    <property type="evidence" value="ECO:0007669"/>
    <property type="project" value="TreeGrafter"/>
</dbReference>
<evidence type="ECO:0000313" key="2">
    <source>
        <dbReference type="Proteomes" id="UP000198582"/>
    </source>
</evidence>
<reference evidence="1 2" key="1">
    <citation type="submission" date="2016-10" db="EMBL/GenBank/DDBJ databases">
        <authorList>
            <person name="de Groot N.N."/>
        </authorList>
    </citation>
    <scope>NUCLEOTIDE SEQUENCE [LARGE SCALE GENOMIC DNA]</scope>
    <source>
        <strain evidence="1 2">DSM 44993</strain>
    </source>
</reference>
<evidence type="ECO:0000313" key="1">
    <source>
        <dbReference type="EMBL" id="SEO51267.1"/>
    </source>
</evidence>
<dbReference type="InterPro" id="IPR036291">
    <property type="entry name" value="NAD(P)-bd_dom_sf"/>
</dbReference>
<dbReference type="GO" id="GO:0004029">
    <property type="term" value="F:aldehyde dehydrogenase (NAD+) activity"/>
    <property type="evidence" value="ECO:0007669"/>
    <property type="project" value="TreeGrafter"/>
</dbReference>
<dbReference type="AlphaFoldDB" id="A0A1H8QBH0"/>
<name>A0A1H8QBH0_9PSEU</name>